<dbReference type="AlphaFoldDB" id="A0A2Z5ZMI3"/>
<evidence type="ECO:0000313" key="2">
    <source>
        <dbReference type="Proteomes" id="UP000270034"/>
    </source>
</evidence>
<dbReference type="KEGG" id="aot:AcetOri_orf04957"/>
<dbReference type="Proteomes" id="UP000270034">
    <property type="component" value="Chromosome"/>
</dbReference>
<gene>
    <name evidence="1" type="ORF">AcetOrient_orf04957</name>
</gene>
<protein>
    <submittedName>
        <fullName evidence="1">DUF2142 domain-containing protein</fullName>
    </submittedName>
</protein>
<proteinExistence type="predicted"/>
<name>A0A2Z5ZMI3_9PROT</name>
<accession>A0A2Z5ZMI3</accession>
<reference evidence="1 2" key="1">
    <citation type="submission" date="2018-02" db="EMBL/GenBank/DDBJ databases">
        <title>Acetobacter orientalis genome.</title>
        <authorList>
            <person name="Nakashima N."/>
            <person name="Tamura T."/>
        </authorList>
    </citation>
    <scope>NUCLEOTIDE SEQUENCE [LARGE SCALE GENOMIC DNA]</scope>
    <source>
        <strain evidence="1 2">FAN1</strain>
    </source>
</reference>
<dbReference type="EMBL" id="AP018515">
    <property type="protein sequence ID" value="BBC81625.1"/>
    <property type="molecule type" value="Genomic_DNA"/>
</dbReference>
<evidence type="ECO:0000313" key="1">
    <source>
        <dbReference type="EMBL" id="BBC81625.1"/>
    </source>
</evidence>
<organism evidence="1 2">
    <name type="scientific">Acetobacter orientalis</name>
    <dbReference type="NCBI Taxonomy" id="146474"/>
    <lineage>
        <taxon>Bacteria</taxon>
        <taxon>Pseudomonadati</taxon>
        <taxon>Pseudomonadota</taxon>
        <taxon>Alphaproteobacteria</taxon>
        <taxon>Acetobacterales</taxon>
        <taxon>Acetobacteraceae</taxon>
        <taxon>Acetobacter</taxon>
    </lineage>
</organism>
<sequence>MKINCSEADAPSGALVVIVGLMPQKNHTENTITLLKQDVKA</sequence>